<keyword evidence="1" id="KW-1133">Transmembrane helix</keyword>
<evidence type="ECO:0000256" key="1">
    <source>
        <dbReference type="SAM" id="Phobius"/>
    </source>
</evidence>
<feature type="transmembrane region" description="Helical" evidence="1">
    <location>
        <begin position="21"/>
        <end position="43"/>
    </location>
</feature>
<dbReference type="Pfam" id="PF11255">
    <property type="entry name" value="DUF3054"/>
    <property type="match status" value="1"/>
</dbReference>
<evidence type="ECO:0000313" key="3">
    <source>
        <dbReference type="Proteomes" id="UP000010445"/>
    </source>
</evidence>
<keyword evidence="1" id="KW-0472">Membrane</keyword>
<reference evidence="2 3" key="1">
    <citation type="submission" date="2012-05" db="EMBL/GenBank/DDBJ databases">
        <authorList>
            <person name="Weinstock G."/>
            <person name="Sodergren E."/>
            <person name="Lobos E.A."/>
            <person name="Fulton L."/>
            <person name="Fulton R."/>
            <person name="Courtney L."/>
            <person name="Fronick C."/>
            <person name="O'Laughlin M."/>
            <person name="Godfrey J."/>
            <person name="Wilson R.M."/>
            <person name="Miner T."/>
            <person name="Farmer C."/>
            <person name="Delehaunty K."/>
            <person name="Cordes M."/>
            <person name="Minx P."/>
            <person name="Tomlinson C."/>
            <person name="Chen J."/>
            <person name="Wollam A."/>
            <person name="Pepin K.H."/>
            <person name="Bhonagiri V."/>
            <person name="Zhang X."/>
            <person name="Suruliraj S."/>
            <person name="Warren W."/>
            <person name="Mitreva M."/>
            <person name="Mardis E.R."/>
            <person name="Wilson R.K."/>
        </authorList>
    </citation>
    <scope>NUCLEOTIDE SEQUENCE [LARGE SCALE GENOMIC DNA]</scope>
    <source>
        <strain evidence="2 3">F0235</strain>
    </source>
</reference>
<gene>
    <name evidence="2" type="ORF">HMPREF9997_02430</name>
</gene>
<dbReference type="PATRIC" id="fig|1035195.3.peg.2171"/>
<protein>
    <submittedName>
        <fullName evidence="2">Uncharacterized protein</fullName>
    </submittedName>
</protein>
<organism evidence="2 3">
    <name type="scientific">Corynebacterium durum F0235</name>
    <dbReference type="NCBI Taxonomy" id="1035195"/>
    <lineage>
        <taxon>Bacteria</taxon>
        <taxon>Bacillati</taxon>
        <taxon>Actinomycetota</taxon>
        <taxon>Actinomycetes</taxon>
        <taxon>Mycobacteriales</taxon>
        <taxon>Corynebacteriaceae</taxon>
        <taxon>Corynebacterium</taxon>
    </lineage>
</organism>
<proteinExistence type="predicted"/>
<accession>L1MA16</accession>
<dbReference type="AlphaFoldDB" id="L1MA16"/>
<evidence type="ECO:0000313" key="2">
    <source>
        <dbReference type="EMBL" id="EKX88067.1"/>
    </source>
</evidence>
<dbReference type="STRING" id="1035195.HMPREF9997_02430"/>
<sequence length="75" mass="8248">MVGVAIAWLAARRVFRGSAQGMGFGGVVWVLAVVTGLGIWWARHATVPHWSFIIVASVTSALLLFGWRLVVRFMH</sequence>
<keyword evidence="1" id="KW-0812">Transmembrane</keyword>
<dbReference type="Proteomes" id="UP000010445">
    <property type="component" value="Unassembled WGS sequence"/>
</dbReference>
<dbReference type="InterPro" id="IPR021414">
    <property type="entry name" value="DUF3054"/>
</dbReference>
<comment type="caution">
    <text evidence="2">The sequence shown here is derived from an EMBL/GenBank/DDBJ whole genome shotgun (WGS) entry which is preliminary data.</text>
</comment>
<dbReference type="HOGENOM" id="CLU_2664862_0_0_11"/>
<dbReference type="EMBL" id="AMEM01000040">
    <property type="protein sequence ID" value="EKX88067.1"/>
    <property type="molecule type" value="Genomic_DNA"/>
</dbReference>
<name>L1MA16_9CORY</name>
<feature type="transmembrane region" description="Helical" evidence="1">
    <location>
        <begin position="49"/>
        <end position="71"/>
    </location>
</feature>
<keyword evidence="3" id="KW-1185">Reference proteome</keyword>